<keyword evidence="6" id="KW-1185">Reference proteome</keyword>
<comment type="pathway">
    <text evidence="2">Organic acid metabolism; glycolate biosynthesis; glycolate from 2-phosphoglycolate: step 1/1.</text>
</comment>
<evidence type="ECO:0000313" key="5">
    <source>
        <dbReference type="EMBL" id="EMS78688.1"/>
    </source>
</evidence>
<comment type="catalytic activity">
    <reaction evidence="1">
        <text>2-phosphoglycolate + H2O = glycolate + phosphate</text>
        <dbReference type="Rhea" id="RHEA:14369"/>
        <dbReference type="ChEBI" id="CHEBI:15377"/>
        <dbReference type="ChEBI" id="CHEBI:29805"/>
        <dbReference type="ChEBI" id="CHEBI:43474"/>
        <dbReference type="ChEBI" id="CHEBI:58033"/>
        <dbReference type="EC" id="3.1.3.18"/>
    </reaction>
</comment>
<proteinExistence type="inferred from homology"/>
<dbReference type="InterPro" id="IPR036412">
    <property type="entry name" value="HAD-like_sf"/>
</dbReference>
<dbReference type="PANTHER" id="PTHR43434">
    <property type="entry name" value="PHOSPHOGLYCOLATE PHOSPHATASE"/>
    <property type="match status" value="1"/>
</dbReference>
<dbReference type="SUPFAM" id="SSF56784">
    <property type="entry name" value="HAD-like"/>
    <property type="match status" value="1"/>
</dbReference>
<dbReference type="SFLD" id="SFLDS00003">
    <property type="entry name" value="Haloacid_Dehalogenase"/>
    <property type="match status" value="1"/>
</dbReference>
<dbReference type="OrthoDB" id="9793014at2"/>
<dbReference type="InterPro" id="IPR023214">
    <property type="entry name" value="HAD_sf"/>
</dbReference>
<dbReference type="Gene3D" id="1.10.150.240">
    <property type="entry name" value="Putative phosphatase, domain 2"/>
    <property type="match status" value="1"/>
</dbReference>
<dbReference type="InterPro" id="IPR041492">
    <property type="entry name" value="HAD_2"/>
</dbReference>
<evidence type="ECO:0000256" key="2">
    <source>
        <dbReference type="ARBA" id="ARBA00004818"/>
    </source>
</evidence>
<dbReference type="Proteomes" id="UP000014216">
    <property type="component" value="Unassembled WGS sequence"/>
</dbReference>
<dbReference type="PRINTS" id="PR00413">
    <property type="entry name" value="HADHALOGNASE"/>
</dbReference>
<dbReference type="RefSeq" id="WP_006967179.1">
    <property type="nucleotide sequence ID" value="NZ_APJX01000007.1"/>
</dbReference>
<gene>
    <name evidence="5" type="ORF">Dpo_7c01640</name>
</gene>
<dbReference type="SFLD" id="SFLDG01129">
    <property type="entry name" value="C1.5:_HAD__Beta-PGM__Phosphata"/>
    <property type="match status" value="1"/>
</dbReference>
<comment type="caution">
    <text evidence="5">The sequence shown here is derived from an EMBL/GenBank/DDBJ whole genome shotgun (WGS) entry which is preliminary data.</text>
</comment>
<dbReference type="Pfam" id="PF13419">
    <property type="entry name" value="HAD_2"/>
    <property type="match status" value="1"/>
</dbReference>
<dbReference type="Gene3D" id="3.40.50.1000">
    <property type="entry name" value="HAD superfamily/HAD-like"/>
    <property type="match status" value="1"/>
</dbReference>
<dbReference type="InterPro" id="IPR006439">
    <property type="entry name" value="HAD-SF_hydro_IA"/>
</dbReference>
<organism evidence="5 6">
    <name type="scientific">Desulfotignum phosphitoxidans DSM 13687</name>
    <dbReference type="NCBI Taxonomy" id="1286635"/>
    <lineage>
        <taxon>Bacteria</taxon>
        <taxon>Pseudomonadati</taxon>
        <taxon>Thermodesulfobacteriota</taxon>
        <taxon>Desulfobacteria</taxon>
        <taxon>Desulfobacterales</taxon>
        <taxon>Desulfobacteraceae</taxon>
        <taxon>Desulfotignum</taxon>
    </lineage>
</organism>
<dbReference type="EC" id="3.1.3.18" evidence="4"/>
<dbReference type="NCBIfam" id="TIGR01549">
    <property type="entry name" value="HAD-SF-IA-v1"/>
    <property type="match status" value="1"/>
</dbReference>
<sequence length="211" mass="23569">MNLSKIKAVVFDCDGVMFDTAMANRKFYDQILDHFNKPPLTDTQFIQVHMMTVADAVSYLFAEMTDLNPVFQCVKQIGAHNFIPYMEIAHGLVDLLTGLKFHGYIRAVATNRTDTMEQVLIHYGLTDQFDMVVTAADVKNPKPHPEPLEKIMDRFLLSPDQILFVGDSMYDQQAARAAGTVFAAFRQPALEADLYARAMADIASALGVADK</sequence>
<dbReference type="PANTHER" id="PTHR43434:SF1">
    <property type="entry name" value="PHOSPHOGLYCOLATE PHOSPHATASE"/>
    <property type="match status" value="1"/>
</dbReference>
<name>S0FUF9_9BACT</name>
<dbReference type="GO" id="GO:0005829">
    <property type="term" value="C:cytosol"/>
    <property type="evidence" value="ECO:0007669"/>
    <property type="project" value="TreeGrafter"/>
</dbReference>
<comment type="similarity">
    <text evidence="3">Belongs to the HAD-like hydrolase superfamily. CbbY/CbbZ/Gph/YieH family.</text>
</comment>
<protein>
    <recommendedName>
        <fullName evidence="4">phosphoglycolate phosphatase</fullName>
        <ecNumber evidence="4">3.1.3.18</ecNumber>
    </recommendedName>
</protein>
<evidence type="ECO:0000256" key="3">
    <source>
        <dbReference type="ARBA" id="ARBA00006171"/>
    </source>
</evidence>
<dbReference type="InterPro" id="IPR050155">
    <property type="entry name" value="HAD-like_hydrolase_sf"/>
</dbReference>
<keyword evidence="5" id="KW-0378">Hydrolase</keyword>
<dbReference type="EMBL" id="APJX01000007">
    <property type="protein sequence ID" value="EMS78688.1"/>
    <property type="molecule type" value="Genomic_DNA"/>
</dbReference>
<dbReference type="AlphaFoldDB" id="S0FUF9"/>
<evidence type="ECO:0000313" key="6">
    <source>
        <dbReference type="Proteomes" id="UP000014216"/>
    </source>
</evidence>
<evidence type="ECO:0000256" key="4">
    <source>
        <dbReference type="ARBA" id="ARBA00013078"/>
    </source>
</evidence>
<evidence type="ECO:0000256" key="1">
    <source>
        <dbReference type="ARBA" id="ARBA00000830"/>
    </source>
</evidence>
<dbReference type="GO" id="GO:0008967">
    <property type="term" value="F:phosphoglycolate phosphatase activity"/>
    <property type="evidence" value="ECO:0007669"/>
    <property type="project" value="UniProtKB-EC"/>
</dbReference>
<reference evidence="5 6" key="1">
    <citation type="journal article" date="2013" name="Genome Announc.">
        <title>Draft Genome Sequence of Desulfotignum phosphitoxidans DSM 13687 Strain FiPS-3.</title>
        <authorList>
            <person name="Poehlein A."/>
            <person name="Daniel R."/>
            <person name="Simeonova D.D."/>
        </authorList>
    </citation>
    <scope>NUCLEOTIDE SEQUENCE [LARGE SCALE GENOMIC DNA]</scope>
    <source>
        <strain evidence="5 6">DSM 13687</strain>
    </source>
</reference>
<dbReference type="InterPro" id="IPR023198">
    <property type="entry name" value="PGP-like_dom2"/>
</dbReference>
<accession>S0FUF9</accession>
<dbReference type="GO" id="GO:0006281">
    <property type="term" value="P:DNA repair"/>
    <property type="evidence" value="ECO:0007669"/>
    <property type="project" value="TreeGrafter"/>
</dbReference>